<protein>
    <submittedName>
        <fullName evidence="6">AcrR family transcriptional regulator</fullName>
    </submittedName>
</protein>
<evidence type="ECO:0000313" key="7">
    <source>
        <dbReference type="Proteomes" id="UP000544872"/>
    </source>
</evidence>
<name>A0A7X0DN24_NOVIT</name>
<dbReference type="Proteomes" id="UP000544872">
    <property type="component" value="Unassembled WGS sequence"/>
</dbReference>
<dbReference type="InterPro" id="IPR009057">
    <property type="entry name" value="Homeodomain-like_sf"/>
</dbReference>
<dbReference type="EMBL" id="JACIIX010000012">
    <property type="protein sequence ID" value="MBB6211651.1"/>
    <property type="molecule type" value="Genomic_DNA"/>
</dbReference>
<reference evidence="6 7" key="1">
    <citation type="submission" date="2020-08" db="EMBL/GenBank/DDBJ databases">
        <title>Genomic Encyclopedia of Type Strains, Phase IV (KMG-IV): sequencing the most valuable type-strain genomes for metagenomic binning, comparative biology and taxonomic classification.</title>
        <authorList>
            <person name="Goeker M."/>
        </authorList>
    </citation>
    <scope>NUCLEOTIDE SEQUENCE [LARGE SCALE GENOMIC DNA]</scope>
    <source>
        <strain evidence="6 7">DSM 11590</strain>
    </source>
</reference>
<evidence type="ECO:0000256" key="2">
    <source>
        <dbReference type="ARBA" id="ARBA00023125"/>
    </source>
</evidence>
<dbReference type="SUPFAM" id="SSF48498">
    <property type="entry name" value="Tetracyclin repressor-like, C-terminal domain"/>
    <property type="match status" value="1"/>
</dbReference>
<organism evidence="6 7">
    <name type="scientific">Novispirillum itersonii</name>
    <name type="common">Aquaspirillum itersonii</name>
    <dbReference type="NCBI Taxonomy" id="189"/>
    <lineage>
        <taxon>Bacteria</taxon>
        <taxon>Pseudomonadati</taxon>
        <taxon>Pseudomonadota</taxon>
        <taxon>Alphaproteobacteria</taxon>
        <taxon>Rhodospirillales</taxon>
        <taxon>Novispirillaceae</taxon>
        <taxon>Novispirillum</taxon>
    </lineage>
</organism>
<keyword evidence="7" id="KW-1185">Reference proteome</keyword>
<dbReference type="SUPFAM" id="SSF46689">
    <property type="entry name" value="Homeodomain-like"/>
    <property type="match status" value="1"/>
</dbReference>
<comment type="caution">
    <text evidence="6">The sequence shown here is derived from an EMBL/GenBank/DDBJ whole genome shotgun (WGS) entry which is preliminary data.</text>
</comment>
<dbReference type="AlphaFoldDB" id="A0A7X0DN24"/>
<dbReference type="Pfam" id="PF00440">
    <property type="entry name" value="TetR_N"/>
    <property type="match status" value="1"/>
</dbReference>
<dbReference type="RefSeq" id="WP_184264609.1">
    <property type="nucleotide sequence ID" value="NZ_JACIIX010000012.1"/>
</dbReference>
<keyword evidence="3" id="KW-0804">Transcription</keyword>
<dbReference type="PANTHER" id="PTHR47506">
    <property type="entry name" value="TRANSCRIPTIONAL REGULATORY PROTEIN"/>
    <property type="match status" value="1"/>
</dbReference>
<evidence type="ECO:0000259" key="5">
    <source>
        <dbReference type="Pfam" id="PF21993"/>
    </source>
</evidence>
<gene>
    <name evidence="6" type="ORF">FHS48_003092</name>
</gene>
<sequence length="187" mass="20015">MPPRAHDPAALLMQLAAVFRDHGFEGASMARISAATGLGKGSLYNAFPGGKDEMAAKVLAMIDDWFEAEVFTPLRATDTPAAAAVGAMLDACQGYFWSGGRICLLGAFALSDTRDRFAAAISGYFLRWQQALTAALIRLPLPEDQAAALSEEMLSRIQGGLVLARSLNDPACFVRELDRLRARLAAP</sequence>
<evidence type="ECO:0000256" key="1">
    <source>
        <dbReference type="ARBA" id="ARBA00023015"/>
    </source>
</evidence>
<feature type="domain" description="HTH tetR-type" evidence="4">
    <location>
        <begin position="16"/>
        <end position="56"/>
    </location>
</feature>
<evidence type="ECO:0000313" key="6">
    <source>
        <dbReference type="EMBL" id="MBB6211651.1"/>
    </source>
</evidence>
<keyword evidence="2" id="KW-0238">DNA-binding</keyword>
<dbReference type="PANTHER" id="PTHR47506:SF1">
    <property type="entry name" value="HTH-TYPE TRANSCRIPTIONAL REGULATOR YJDC"/>
    <property type="match status" value="1"/>
</dbReference>
<dbReference type="InterPro" id="IPR036271">
    <property type="entry name" value="Tet_transcr_reg_TetR-rel_C_sf"/>
</dbReference>
<evidence type="ECO:0000259" key="4">
    <source>
        <dbReference type="Pfam" id="PF00440"/>
    </source>
</evidence>
<proteinExistence type="predicted"/>
<dbReference type="GO" id="GO:0003677">
    <property type="term" value="F:DNA binding"/>
    <property type="evidence" value="ECO:0007669"/>
    <property type="project" value="UniProtKB-KW"/>
</dbReference>
<accession>A0A7X0DN24</accession>
<dbReference type="Gene3D" id="1.10.357.10">
    <property type="entry name" value="Tetracycline Repressor, domain 2"/>
    <property type="match status" value="1"/>
</dbReference>
<dbReference type="InterPro" id="IPR054156">
    <property type="entry name" value="YxaF_TetR_C"/>
</dbReference>
<evidence type="ECO:0000256" key="3">
    <source>
        <dbReference type="ARBA" id="ARBA00023163"/>
    </source>
</evidence>
<dbReference type="Pfam" id="PF21993">
    <property type="entry name" value="TetR_C_13_2"/>
    <property type="match status" value="1"/>
</dbReference>
<dbReference type="InterPro" id="IPR001647">
    <property type="entry name" value="HTH_TetR"/>
</dbReference>
<feature type="domain" description="Transcriptional regulator LmrA/YxaF-like C-terminal" evidence="5">
    <location>
        <begin position="101"/>
        <end position="171"/>
    </location>
</feature>
<keyword evidence="1" id="KW-0805">Transcription regulation</keyword>